<keyword evidence="3" id="KW-1185">Reference proteome</keyword>
<evidence type="ECO:0000313" key="2">
    <source>
        <dbReference type="EMBL" id="CAG8574644.1"/>
    </source>
</evidence>
<gene>
    <name evidence="2" type="ORF">AGERDE_LOCUS7814</name>
</gene>
<proteinExistence type="predicted"/>
<organism evidence="2 3">
    <name type="scientific">Ambispora gerdemannii</name>
    <dbReference type="NCBI Taxonomy" id="144530"/>
    <lineage>
        <taxon>Eukaryota</taxon>
        <taxon>Fungi</taxon>
        <taxon>Fungi incertae sedis</taxon>
        <taxon>Mucoromycota</taxon>
        <taxon>Glomeromycotina</taxon>
        <taxon>Glomeromycetes</taxon>
        <taxon>Archaeosporales</taxon>
        <taxon>Ambisporaceae</taxon>
        <taxon>Ambispora</taxon>
    </lineage>
</organism>
<reference evidence="2" key="1">
    <citation type="submission" date="2021-06" db="EMBL/GenBank/DDBJ databases">
        <authorList>
            <person name="Kallberg Y."/>
            <person name="Tangrot J."/>
            <person name="Rosling A."/>
        </authorList>
    </citation>
    <scope>NUCLEOTIDE SEQUENCE</scope>
    <source>
        <strain evidence="2">MT106</strain>
    </source>
</reference>
<name>A0A9N9BSM1_9GLOM</name>
<sequence length="48" mass="5336">MNPKYIFVLLAVMFALSLMSVNVEADFGSFLKRGLRVVEDVVDGVVDM</sequence>
<keyword evidence="1" id="KW-0732">Signal</keyword>
<evidence type="ECO:0000313" key="3">
    <source>
        <dbReference type="Proteomes" id="UP000789831"/>
    </source>
</evidence>
<protein>
    <submittedName>
        <fullName evidence="2">10152_t:CDS:1</fullName>
    </submittedName>
</protein>
<feature type="non-terminal residue" evidence="2">
    <location>
        <position position="48"/>
    </location>
</feature>
<feature type="chain" id="PRO_5040415161" evidence="1">
    <location>
        <begin position="26"/>
        <end position="48"/>
    </location>
</feature>
<comment type="caution">
    <text evidence="2">The sequence shown here is derived from an EMBL/GenBank/DDBJ whole genome shotgun (WGS) entry which is preliminary data.</text>
</comment>
<dbReference type="EMBL" id="CAJVPL010001510">
    <property type="protein sequence ID" value="CAG8574644.1"/>
    <property type="molecule type" value="Genomic_DNA"/>
</dbReference>
<accession>A0A9N9BSM1</accession>
<evidence type="ECO:0000256" key="1">
    <source>
        <dbReference type="SAM" id="SignalP"/>
    </source>
</evidence>
<feature type="signal peptide" evidence="1">
    <location>
        <begin position="1"/>
        <end position="25"/>
    </location>
</feature>
<dbReference type="Proteomes" id="UP000789831">
    <property type="component" value="Unassembled WGS sequence"/>
</dbReference>
<dbReference type="AlphaFoldDB" id="A0A9N9BSM1"/>